<feature type="chain" id="PRO_5017396509" description="CFAP65 fourth Ig-like domain-containing protein" evidence="1">
    <location>
        <begin position="19"/>
        <end position="490"/>
    </location>
</feature>
<dbReference type="GO" id="GO:0036126">
    <property type="term" value="C:sperm flagellum"/>
    <property type="evidence" value="ECO:0007669"/>
    <property type="project" value="TreeGrafter"/>
</dbReference>
<keyword evidence="1" id="KW-0732">Signal</keyword>
<dbReference type="AlphaFoldDB" id="A0A3B1IRN2"/>
<evidence type="ECO:0000256" key="1">
    <source>
        <dbReference type="SAM" id="SignalP"/>
    </source>
</evidence>
<reference evidence="3" key="3">
    <citation type="submission" date="2025-08" db="UniProtKB">
        <authorList>
            <consortium name="Ensembl"/>
        </authorList>
    </citation>
    <scope>IDENTIFICATION</scope>
</reference>
<reference evidence="3" key="4">
    <citation type="submission" date="2025-09" db="UniProtKB">
        <authorList>
            <consortium name="Ensembl"/>
        </authorList>
    </citation>
    <scope>IDENTIFICATION</scope>
</reference>
<dbReference type="Ensembl" id="ENSAMXT00000032479.1">
    <property type="protein sequence ID" value="ENSAMXP00000032632.1"/>
    <property type="gene ID" value="ENSAMXG00000031720.1"/>
</dbReference>
<evidence type="ECO:0000313" key="3">
    <source>
        <dbReference type="Ensembl" id="ENSAMXP00000032632.1"/>
    </source>
</evidence>
<dbReference type="InterPro" id="IPR013783">
    <property type="entry name" value="Ig-like_fold"/>
</dbReference>
<organism evidence="3 4">
    <name type="scientific">Astyanax mexicanus</name>
    <name type="common">Blind cave fish</name>
    <name type="synonym">Astyanax fasciatus mexicanus</name>
    <dbReference type="NCBI Taxonomy" id="7994"/>
    <lineage>
        <taxon>Eukaryota</taxon>
        <taxon>Metazoa</taxon>
        <taxon>Chordata</taxon>
        <taxon>Craniata</taxon>
        <taxon>Vertebrata</taxon>
        <taxon>Euteleostomi</taxon>
        <taxon>Actinopterygii</taxon>
        <taxon>Neopterygii</taxon>
        <taxon>Teleostei</taxon>
        <taxon>Ostariophysi</taxon>
        <taxon>Characiformes</taxon>
        <taxon>Characoidei</taxon>
        <taxon>Acestrorhamphidae</taxon>
        <taxon>Acestrorhamphinae</taxon>
        <taxon>Astyanax</taxon>
    </lineage>
</organism>
<protein>
    <recommendedName>
        <fullName evidence="2">CFAP65 fourth Ig-like domain-containing protein</fullName>
    </recommendedName>
</protein>
<evidence type="ECO:0000313" key="4">
    <source>
        <dbReference type="Proteomes" id="UP000018467"/>
    </source>
</evidence>
<dbReference type="PANTHER" id="PTHR46127:SF1">
    <property type="entry name" value="CILIA- AND FLAGELLA-ASSOCIATED PROTEIN 65"/>
    <property type="match status" value="1"/>
</dbReference>
<dbReference type="Gene3D" id="2.60.40.10">
    <property type="entry name" value="Immunoglobulins"/>
    <property type="match status" value="4"/>
</dbReference>
<dbReference type="PANTHER" id="PTHR46127">
    <property type="entry name" value="CILIA- AND FLAGELLA-ASSOCIATED PROTEIN 65"/>
    <property type="match status" value="1"/>
</dbReference>
<dbReference type="InterPro" id="IPR058536">
    <property type="entry name" value="Ig_CFAP65_4th"/>
</dbReference>
<dbReference type="Proteomes" id="UP000018467">
    <property type="component" value="Unassembled WGS sequence"/>
</dbReference>
<evidence type="ECO:0000259" key="2">
    <source>
        <dbReference type="Pfam" id="PF24507"/>
    </source>
</evidence>
<sequence>MKIISIILFFNTVYLLFCSSKLRTGFQWVVEQPFELSPVSGSLEPGGAQKVTVTFKPQKALVYQTEATCTFGDDNESIVCNSMPSMFSLAKYPYLQIISPGQEEDCGVLEFGRIAIGSSLEKHIEICNPSPVSNCVTSGILSLHKTKMPALMESVFQCDVQKGHVAPHSVLAVPVCFTPLTVDTTSVEYFSLTCPGALSKDLLKVTGSCIGPVVSLSSSVVDFGCVEEGGEATRVIHVINSSTVLAHYQFDMDPRGYGVFTVDQISGTIAANSSLTLHLRFRPHHSIAYHRRTACLILHREPLFLDLIGTCHSEQLKPAILCPRHLRVYRLNLLRGLTCYPPDILSAMLDEHKLQLDEKGGLVLQEVCVYDKTPNNINLEEYFHSNITDNALARPNEMQPSELTFYAGPASQSVSITNHTKGKLTLLWTPASDSPFSIGPLSCDLSPLKSTDFRVTYTPRQHNIFHAAQLECFAVYKVKYWSGFSFFSIF</sequence>
<feature type="domain" description="CFAP65 fourth Ig-like" evidence="2">
    <location>
        <begin position="221"/>
        <end position="314"/>
    </location>
</feature>
<dbReference type="GO" id="GO:0005737">
    <property type="term" value="C:cytoplasm"/>
    <property type="evidence" value="ECO:0007669"/>
    <property type="project" value="TreeGrafter"/>
</dbReference>
<dbReference type="InParanoid" id="A0A3B1IRN2"/>
<proteinExistence type="predicted"/>
<name>A0A3B1IRN2_ASTMX</name>
<reference evidence="4" key="2">
    <citation type="journal article" date="2014" name="Nat. Commun.">
        <title>The cavefish genome reveals candidate genes for eye loss.</title>
        <authorList>
            <person name="McGaugh S.E."/>
            <person name="Gross J.B."/>
            <person name="Aken B."/>
            <person name="Blin M."/>
            <person name="Borowsky R."/>
            <person name="Chalopin D."/>
            <person name="Hinaux H."/>
            <person name="Jeffery W.R."/>
            <person name="Keene A."/>
            <person name="Ma L."/>
            <person name="Minx P."/>
            <person name="Murphy D."/>
            <person name="O'Quin K.E."/>
            <person name="Retaux S."/>
            <person name="Rohner N."/>
            <person name="Searle S.M."/>
            <person name="Stahl B.A."/>
            <person name="Tabin C."/>
            <person name="Volff J.N."/>
            <person name="Yoshizawa M."/>
            <person name="Warren W.C."/>
        </authorList>
    </citation>
    <scope>NUCLEOTIDE SEQUENCE [LARGE SCALE GENOMIC DNA]</scope>
    <source>
        <strain evidence="4">female</strain>
    </source>
</reference>
<dbReference type="GO" id="GO:0007288">
    <property type="term" value="P:sperm axoneme assembly"/>
    <property type="evidence" value="ECO:0007669"/>
    <property type="project" value="TreeGrafter"/>
</dbReference>
<dbReference type="GeneTree" id="ENSGT00430000031142"/>
<dbReference type="Pfam" id="PF24507">
    <property type="entry name" value="Ig_CFAP65_4th"/>
    <property type="match status" value="1"/>
</dbReference>
<reference evidence="4" key="1">
    <citation type="submission" date="2013-03" db="EMBL/GenBank/DDBJ databases">
        <authorList>
            <person name="Jeffery W."/>
            <person name="Warren W."/>
            <person name="Wilson R.K."/>
        </authorList>
    </citation>
    <scope>NUCLEOTIDE SEQUENCE</scope>
    <source>
        <strain evidence="4">female</strain>
    </source>
</reference>
<feature type="signal peptide" evidence="1">
    <location>
        <begin position="1"/>
        <end position="18"/>
    </location>
</feature>
<accession>A0A3B1IRN2</accession>
<keyword evidence="4" id="KW-1185">Reference proteome</keyword>
<dbReference type="InterPro" id="IPR052614">
    <property type="entry name" value="CFAP65"/>
</dbReference>
<dbReference type="Bgee" id="ENSAMXG00000031720">
    <property type="expression patterns" value="Expressed in olfactory epithelium and 8 other cell types or tissues"/>
</dbReference>